<name>A0A9N9M0A4_9HELO</name>
<dbReference type="Pfam" id="PF01636">
    <property type="entry name" value="APH"/>
    <property type="match status" value="1"/>
</dbReference>
<dbReference type="SUPFAM" id="SSF56112">
    <property type="entry name" value="Protein kinase-like (PK-like)"/>
    <property type="match status" value="1"/>
</dbReference>
<dbReference type="InterPro" id="IPR011009">
    <property type="entry name" value="Kinase-like_dom_sf"/>
</dbReference>
<reference evidence="2" key="1">
    <citation type="submission" date="2021-07" db="EMBL/GenBank/DDBJ databases">
        <authorList>
            <person name="Durling M."/>
        </authorList>
    </citation>
    <scope>NUCLEOTIDE SEQUENCE</scope>
</reference>
<evidence type="ECO:0000313" key="2">
    <source>
        <dbReference type="EMBL" id="CAG8981851.1"/>
    </source>
</evidence>
<dbReference type="OrthoDB" id="2906425at2759"/>
<dbReference type="Proteomes" id="UP000701801">
    <property type="component" value="Unassembled WGS sequence"/>
</dbReference>
<protein>
    <recommendedName>
        <fullName evidence="1">Aminoglycoside phosphotransferase domain-containing protein</fullName>
    </recommendedName>
</protein>
<dbReference type="InterPro" id="IPR002575">
    <property type="entry name" value="Aminoglycoside_PTrfase"/>
</dbReference>
<dbReference type="InterPro" id="IPR051678">
    <property type="entry name" value="AGP_Transferase"/>
</dbReference>
<dbReference type="AlphaFoldDB" id="A0A9N9M0A4"/>
<evidence type="ECO:0000313" key="3">
    <source>
        <dbReference type="Proteomes" id="UP000701801"/>
    </source>
</evidence>
<organism evidence="2 3">
    <name type="scientific">Hymenoscyphus albidus</name>
    <dbReference type="NCBI Taxonomy" id="595503"/>
    <lineage>
        <taxon>Eukaryota</taxon>
        <taxon>Fungi</taxon>
        <taxon>Dikarya</taxon>
        <taxon>Ascomycota</taxon>
        <taxon>Pezizomycotina</taxon>
        <taxon>Leotiomycetes</taxon>
        <taxon>Helotiales</taxon>
        <taxon>Helotiaceae</taxon>
        <taxon>Hymenoscyphus</taxon>
    </lineage>
</organism>
<dbReference type="PANTHER" id="PTHR21310">
    <property type="entry name" value="AMINOGLYCOSIDE PHOSPHOTRANSFERASE-RELATED-RELATED"/>
    <property type="match status" value="1"/>
</dbReference>
<sequence length="265" mass="30722">MNYQKWETNDMTYELTPENFQKTSRLKWIFTRNDGMQVEWFRSLNHERIANEVRALQLVLKDTTIPVPKLIAHGAYSDGRRYLVTERIDGVTLNRLLGTRDESDAYTNALCFINDIVLPQLEKLKSKERGIDGFVMPPSWLSPDLQPPWKGKTTWKTLPLNEPGYVFQHGDLAAHNIIMDPKSLQVKALIDWEYAGFFPPMMQRWPGTLDKTLYDNRGDNVAGAISEFLADEYLECYNRWENKAELDDLIQAGMLPDPSFCKKQE</sequence>
<feature type="domain" description="Aminoglycoside phosphotransferase" evidence="1">
    <location>
        <begin position="41"/>
        <end position="201"/>
    </location>
</feature>
<gene>
    <name evidence="2" type="ORF">HYALB_00014003</name>
</gene>
<dbReference type="CDD" id="cd05120">
    <property type="entry name" value="APH_ChoK_like"/>
    <property type="match status" value="1"/>
</dbReference>
<dbReference type="Gene3D" id="3.90.1200.10">
    <property type="match status" value="1"/>
</dbReference>
<accession>A0A9N9M0A4</accession>
<keyword evidence="3" id="KW-1185">Reference proteome</keyword>
<evidence type="ECO:0000259" key="1">
    <source>
        <dbReference type="Pfam" id="PF01636"/>
    </source>
</evidence>
<dbReference type="EMBL" id="CAJVRM010000527">
    <property type="protein sequence ID" value="CAG8981851.1"/>
    <property type="molecule type" value="Genomic_DNA"/>
</dbReference>
<proteinExistence type="predicted"/>
<comment type="caution">
    <text evidence="2">The sequence shown here is derived from an EMBL/GenBank/DDBJ whole genome shotgun (WGS) entry which is preliminary data.</text>
</comment>